<dbReference type="RefSeq" id="WP_394831814.1">
    <property type="nucleotide sequence ID" value="NZ_CP089929.1"/>
</dbReference>
<dbReference type="Proteomes" id="UP001374803">
    <property type="component" value="Chromosome"/>
</dbReference>
<accession>A0ABZ2KWN8</accession>
<name>A0ABZ2KWN8_9BACT</name>
<evidence type="ECO:0000313" key="3">
    <source>
        <dbReference type="Proteomes" id="UP001374803"/>
    </source>
</evidence>
<feature type="region of interest" description="Disordered" evidence="1">
    <location>
        <begin position="1"/>
        <end position="24"/>
    </location>
</feature>
<evidence type="ECO:0008006" key="4">
    <source>
        <dbReference type="Google" id="ProtNLM"/>
    </source>
</evidence>
<evidence type="ECO:0000313" key="2">
    <source>
        <dbReference type="EMBL" id="WXB02188.1"/>
    </source>
</evidence>
<sequence length="92" mass="10377">MPTRDEDHVTGGGADHGQAALREARNDREQLLERLFDRISELRRRARAELAAQFDLEAHECIEPHSPLLRKSAGPTRSGLTVRELVQDLLPL</sequence>
<keyword evidence="3" id="KW-1185">Reference proteome</keyword>
<evidence type="ECO:0000256" key="1">
    <source>
        <dbReference type="SAM" id="MobiDB-lite"/>
    </source>
</evidence>
<reference evidence="2" key="1">
    <citation type="submission" date="2021-12" db="EMBL/GenBank/DDBJ databases">
        <title>Discovery of the Pendulisporaceae a myxobacterial family with distinct sporulation behavior and unique specialized metabolism.</title>
        <authorList>
            <person name="Garcia R."/>
            <person name="Popoff A."/>
            <person name="Bader C.D."/>
            <person name="Loehr J."/>
            <person name="Walesch S."/>
            <person name="Walt C."/>
            <person name="Boldt J."/>
            <person name="Bunk B."/>
            <person name="Haeckl F.J.F.P.J."/>
            <person name="Gunesch A.P."/>
            <person name="Birkelbach J."/>
            <person name="Nuebel U."/>
            <person name="Pietschmann T."/>
            <person name="Bach T."/>
            <person name="Mueller R."/>
        </authorList>
    </citation>
    <scope>NUCLEOTIDE SEQUENCE</scope>
    <source>
        <strain evidence="2">MSr11367</strain>
    </source>
</reference>
<proteinExistence type="predicted"/>
<dbReference type="EMBL" id="CP089983">
    <property type="protein sequence ID" value="WXB02188.1"/>
    <property type="molecule type" value="Genomic_DNA"/>
</dbReference>
<organism evidence="2 3">
    <name type="scientific">Pendulispora rubella</name>
    <dbReference type="NCBI Taxonomy" id="2741070"/>
    <lineage>
        <taxon>Bacteria</taxon>
        <taxon>Pseudomonadati</taxon>
        <taxon>Myxococcota</taxon>
        <taxon>Myxococcia</taxon>
        <taxon>Myxococcales</taxon>
        <taxon>Sorangiineae</taxon>
        <taxon>Pendulisporaceae</taxon>
        <taxon>Pendulispora</taxon>
    </lineage>
</organism>
<protein>
    <recommendedName>
        <fullName evidence="4">Transcriptional regulator</fullName>
    </recommendedName>
</protein>
<gene>
    <name evidence="2" type="ORF">LVJ94_35390</name>
</gene>